<protein>
    <submittedName>
        <fullName evidence="1">Helix-hairpin-helix domain-containing protein</fullName>
    </submittedName>
</protein>
<dbReference type="InterPro" id="IPR010994">
    <property type="entry name" value="RuvA_2-like"/>
</dbReference>
<dbReference type="InterPro" id="IPR051675">
    <property type="entry name" value="Endo/Exo/Phosphatase_dom_1"/>
</dbReference>
<dbReference type="Gene3D" id="1.10.150.280">
    <property type="entry name" value="AF1531-like domain"/>
    <property type="match status" value="2"/>
</dbReference>
<dbReference type="RefSeq" id="WP_129922183.1">
    <property type="nucleotide sequence ID" value="NZ_SEWE01000039.1"/>
</dbReference>
<gene>
    <name evidence="1" type="ORF">EWM57_16090</name>
</gene>
<dbReference type="SUPFAM" id="SSF47781">
    <property type="entry name" value="RuvA domain 2-like"/>
    <property type="match status" value="3"/>
</dbReference>
<dbReference type="Proteomes" id="UP000294155">
    <property type="component" value="Unassembled WGS sequence"/>
</dbReference>
<sequence length="339" mass="38774">MKNIPTTTPAPPAWRRYLRRHFGFSRRETSGFVVLCALLLLWLAAPRLLRPVLPTYDPAPDQQQLNRLAANLAAQHQPRAFNSRYPRRRYPRRPTVPQVALAPFDPNALSATDWEARGLPGYVAKRIVHFRDVIGGFKAKEQIKRTYGLPDSVYARLAPYIQLPDQLPPREARAPRDYPAFPTSRYPSKAFETTPSKFARKPRHLVAFDLNTADTTALMQIRGIGRGLSGRVVEYRQRLGGFLREDQLSEIYSLRDAPDLVDSLRKYTFVAPGYAPAPLDVNNAPFEVLQAHPYLGKRLARVIVAFRQQHGPFKQADDLRQIRILDAETLEKLRPYLRF</sequence>
<name>A0A4Q5LCL3_9BACT</name>
<dbReference type="OrthoDB" id="981124at2"/>
<organism evidence="1 2">
    <name type="scientific">Hymenobacter persicinus</name>
    <dbReference type="NCBI Taxonomy" id="2025506"/>
    <lineage>
        <taxon>Bacteria</taxon>
        <taxon>Pseudomonadati</taxon>
        <taxon>Bacteroidota</taxon>
        <taxon>Cytophagia</taxon>
        <taxon>Cytophagales</taxon>
        <taxon>Hymenobacteraceae</taxon>
        <taxon>Hymenobacter</taxon>
    </lineage>
</organism>
<evidence type="ECO:0000313" key="2">
    <source>
        <dbReference type="Proteomes" id="UP000294155"/>
    </source>
</evidence>
<dbReference type="Pfam" id="PF12836">
    <property type="entry name" value="HHH_3"/>
    <property type="match status" value="3"/>
</dbReference>
<keyword evidence="2" id="KW-1185">Reference proteome</keyword>
<accession>A0A4Q5LCL3</accession>
<dbReference type="PANTHER" id="PTHR21180:SF32">
    <property type="entry name" value="ENDONUCLEASE_EXONUCLEASE_PHOSPHATASE FAMILY DOMAIN-CONTAINING PROTEIN 1"/>
    <property type="match status" value="1"/>
</dbReference>
<comment type="caution">
    <text evidence="1">The sequence shown here is derived from an EMBL/GenBank/DDBJ whole genome shotgun (WGS) entry which is preliminary data.</text>
</comment>
<dbReference type="AlphaFoldDB" id="A0A4Q5LCL3"/>
<proteinExistence type="predicted"/>
<dbReference type="PANTHER" id="PTHR21180">
    <property type="entry name" value="ENDONUCLEASE/EXONUCLEASE/PHOSPHATASE FAMILY DOMAIN-CONTAINING PROTEIN 1"/>
    <property type="match status" value="1"/>
</dbReference>
<dbReference type="EMBL" id="SEWE01000039">
    <property type="protein sequence ID" value="RYU77930.1"/>
    <property type="molecule type" value="Genomic_DNA"/>
</dbReference>
<evidence type="ECO:0000313" key="1">
    <source>
        <dbReference type="EMBL" id="RYU77930.1"/>
    </source>
</evidence>
<dbReference type="GO" id="GO:0015628">
    <property type="term" value="P:protein secretion by the type II secretion system"/>
    <property type="evidence" value="ECO:0007669"/>
    <property type="project" value="TreeGrafter"/>
</dbReference>
<dbReference type="GO" id="GO:0015627">
    <property type="term" value="C:type II protein secretion system complex"/>
    <property type="evidence" value="ECO:0007669"/>
    <property type="project" value="TreeGrafter"/>
</dbReference>
<reference evidence="1 2" key="1">
    <citation type="submission" date="2019-02" db="EMBL/GenBank/DDBJ databases">
        <title>Bacterial novel species isolated from soil.</title>
        <authorList>
            <person name="Jung H.-Y."/>
        </authorList>
    </citation>
    <scope>NUCLEOTIDE SEQUENCE [LARGE SCALE GENOMIC DNA]</scope>
    <source>
        <strain evidence="1 2">1-3-3-3</strain>
    </source>
</reference>